<keyword evidence="1" id="KW-0472">Membrane</keyword>
<reference evidence="2 3" key="1">
    <citation type="submission" date="2021-03" db="EMBL/GenBank/DDBJ databases">
        <title>Genomic Encyclopedia of Type Strains, Phase III (KMG-III): the genomes of soil and plant-associated and newly described type strains.</title>
        <authorList>
            <person name="Whitman W."/>
        </authorList>
    </citation>
    <scope>NUCLEOTIDE SEQUENCE [LARGE SCALE GENOMIC DNA]</scope>
    <source>
        <strain evidence="2 3">IMMIB AFH-6</strain>
    </source>
</reference>
<feature type="transmembrane region" description="Helical" evidence="1">
    <location>
        <begin position="68"/>
        <end position="96"/>
    </location>
</feature>
<evidence type="ECO:0008006" key="4">
    <source>
        <dbReference type="Google" id="ProtNLM"/>
    </source>
</evidence>
<feature type="transmembrane region" description="Helical" evidence="1">
    <location>
        <begin position="34"/>
        <end position="56"/>
    </location>
</feature>
<evidence type="ECO:0000256" key="1">
    <source>
        <dbReference type="SAM" id="Phobius"/>
    </source>
</evidence>
<evidence type="ECO:0000313" key="2">
    <source>
        <dbReference type="EMBL" id="MBP2291716.1"/>
    </source>
</evidence>
<keyword evidence="1" id="KW-0812">Transmembrane</keyword>
<accession>A0ABS4SGN1</accession>
<comment type="caution">
    <text evidence="2">The sequence shown here is derived from an EMBL/GenBank/DDBJ whole genome shotgun (WGS) entry which is preliminary data.</text>
</comment>
<sequence>MIQGGGAPAPAAASDDAARPIPEDYGLTPADLRIWYAPGRVGALLALAATVGMAALEAWSGLRSVDGWVLGAVGGLLYGALFGGFAGLGLMVLVHWCDPLVGMAWPVYARLRRYREDLASARAAERGNEGYGA</sequence>
<gene>
    <name evidence="2" type="ORF">J2851_001465</name>
</gene>
<keyword evidence="3" id="KW-1185">Reference proteome</keyword>
<proteinExistence type="predicted"/>
<organism evidence="2 3">
    <name type="scientific">Azospirillum rugosum</name>
    <dbReference type="NCBI Taxonomy" id="416170"/>
    <lineage>
        <taxon>Bacteria</taxon>
        <taxon>Pseudomonadati</taxon>
        <taxon>Pseudomonadota</taxon>
        <taxon>Alphaproteobacteria</taxon>
        <taxon>Rhodospirillales</taxon>
        <taxon>Azospirillaceae</taxon>
        <taxon>Azospirillum</taxon>
    </lineage>
</organism>
<keyword evidence="1" id="KW-1133">Transmembrane helix</keyword>
<dbReference type="Proteomes" id="UP000781958">
    <property type="component" value="Unassembled WGS sequence"/>
</dbReference>
<protein>
    <recommendedName>
        <fullName evidence="4">PrgI family protein</fullName>
    </recommendedName>
</protein>
<evidence type="ECO:0000313" key="3">
    <source>
        <dbReference type="Proteomes" id="UP000781958"/>
    </source>
</evidence>
<name>A0ABS4SGN1_9PROT</name>
<dbReference type="EMBL" id="JAGINP010000004">
    <property type="protein sequence ID" value="MBP2291716.1"/>
    <property type="molecule type" value="Genomic_DNA"/>
</dbReference>
<dbReference type="RefSeq" id="WP_209765573.1">
    <property type="nucleotide sequence ID" value="NZ_JAGINP010000004.1"/>
</dbReference>